<dbReference type="GO" id="GO:0016887">
    <property type="term" value="F:ATP hydrolysis activity"/>
    <property type="evidence" value="ECO:0007669"/>
    <property type="project" value="InterPro"/>
</dbReference>
<keyword evidence="4 7" id="KW-0067">ATP-binding</keyword>
<name>A0A931ARM8_9FIRM</name>
<dbReference type="PROSITE" id="PS00211">
    <property type="entry name" value="ABC_TRANSPORTER_1"/>
    <property type="match status" value="1"/>
</dbReference>
<dbReference type="InterPro" id="IPR052156">
    <property type="entry name" value="BCAA_Transport_ATP-bd_LivF"/>
</dbReference>
<dbReference type="Gene3D" id="3.40.50.300">
    <property type="entry name" value="P-loop containing nucleotide triphosphate hydrolases"/>
    <property type="match status" value="1"/>
</dbReference>
<evidence type="ECO:0000313" key="8">
    <source>
        <dbReference type="Proteomes" id="UP000621436"/>
    </source>
</evidence>
<evidence type="ECO:0000256" key="1">
    <source>
        <dbReference type="ARBA" id="ARBA00005417"/>
    </source>
</evidence>
<dbReference type="PANTHER" id="PTHR43820:SF4">
    <property type="entry name" value="HIGH-AFFINITY BRANCHED-CHAIN AMINO ACID TRANSPORT ATP-BINDING PROTEIN LIVF"/>
    <property type="match status" value="1"/>
</dbReference>
<dbReference type="InterPro" id="IPR027417">
    <property type="entry name" value="P-loop_NTPase"/>
</dbReference>
<keyword evidence="8" id="KW-1185">Reference proteome</keyword>
<dbReference type="SMART" id="SM00382">
    <property type="entry name" value="AAA"/>
    <property type="match status" value="1"/>
</dbReference>
<dbReference type="InterPro" id="IPR003439">
    <property type="entry name" value="ABC_transporter-like_ATP-bd"/>
</dbReference>
<evidence type="ECO:0000256" key="3">
    <source>
        <dbReference type="ARBA" id="ARBA00022741"/>
    </source>
</evidence>
<sequence>MLKLDNISAYYGNINALSNINLEVEKGEIVSLLGANGAGKSSTLKVISGLLEPRDGDVYFKDDKITGMEPEKIVDHGIIHIPEGRQIFPTLTVAENLKIGAYRIRKSTNWQNKLDDIFEYFPVLSDRKEQQGGTLSGGEQQMLAIARGLMAEPELLMLDEPSLGLAPLIVKDIFKIIKKINSEGVTILLVEQNANMALKIANRAYILETGEIVHSGNAEDLASDEKVKEAYLGSKH</sequence>
<comment type="caution">
    <text evidence="7">The sequence shown here is derived from an EMBL/GenBank/DDBJ whole genome shotgun (WGS) entry which is preliminary data.</text>
</comment>
<gene>
    <name evidence="7" type="ORF">I0Q91_09120</name>
</gene>
<evidence type="ECO:0000256" key="2">
    <source>
        <dbReference type="ARBA" id="ARBA00022448"/>
    </source>
</evidence>
<evidence type="ECO:0000256" key="4">
    <source>
        <dbReference type="ARBA" id="ARBA00022840"/>
    </source>
</evidence>
<dbReference type="PROSITE" id="PS50893">
    <property type="entry name" value="ABC_TRANSPORTER_2"/>
    <property type="match status" value="1"/>
</dbReference>
<dbReference type="GO" id="GO:0015807">
    <property type="term" value="P:L-amino acid transport"/>
    <property type="evidence" value="ECO:0007669"/>
    <property type="project" value="TreeGrafter"/>
</dbReference>
<organism evidence="7 8">
    <name type="scientific">Halonatronomonas betaini</name>
    <dbReference type="NCBI Taxonomy" id="2778430"/>
    <lineage>
        <taxon>Bacteria</taxon>
        <taxon>Bacillati</taxon>
        <taxon>Bacillota</taxon>
        <taxon>Clostridia</taxon>
        <taxon>Halanaerobiales</taxon>
        <taxon>Halarsenatibacteraceae</taxon>
        <taxon>Halonatronomonas</taxon>
    </lineage>
</organism>
<proteinExistence type="inferred from homology"/>
<dbReference type="CDD" id="cd03224">
    <property type="entry name" value="ABC_TM1139_LivF_branched"/>
    <property type="match status" value="1"/>
</dbReference>
<evidence type="ECO:0000259" key="6">
    <source>
        <dbReference type="PROSITE" id="PS50893"/>
    </source>
</evidence>
<dbReference type="PIRSF" id="PIRSF039137">
    <property type="entry name" value="ABC_branched_ATPase"/>
    <property type="match status" value="1"/>
</dbReference>
<dbReference type="GO" id="GO:0015658">
    <property type="term" value="F:branched-chain amino acid transmembrane transporter activity"/>
    <property type="evidence" value="ECO:0007669"/>
    <property type="project" value="InterPro"/>
</dbReference>
<dbReference type="InterPro" id="IPR030660">
    <property type="entry name" value="ABC_branched_ATPase_LivF/BraG"/>
</dbReference>
<evidence type="ECO:0000313" key="7">
    <source>
        <dbReference type="EMBL" id="MBF8437237.1"/>
    </source>
</evidence>
<dbReference type="RefSeq" id="WP_270454199.1">
    <property type="nucleotide sequence ID" value="NZ_JADPIE010000004.1"/>
</dbReference>
<dbReference type="Proteomes" id="UP000621436">
    <property type="component" value="Unassembled WGS sequence"/>
</dbReference>
<keyword evidence="3" id="KW-0547">Nucleotide-binding</keyword>
<keyword evidence="2" id="KW-0813">Transport</keyword>
<comment type="similarity">
    <text evidence="1">Belongs to the ABC transporter superfamily.</text>
</comment>
<dbReference type="AlphaFoldDB" id="A0A931ARM8"/>
<dbReference type="Pfam" id="PF00005">
    <property type="entry name" value="ABC_tran"/>
    <property type="match status" value="1"/>
</dbReference>
<dbReference type="PANTHER" id="PTHR43820">
    <property type="entry name" value="HIGH-AFFINITY BRANCHED-CHAIN AMINO ACID TRANSPORT ATP-BINDING PROTEIN LIVF"/>
    <property type="match status" value="1"/>
</dbReference>
<feature type="domain" description="ABC transporter" evidence="6">
    <location>
        <begin position="2"/>
        <end position="234"/>
    </location>
</feature>
<dbReference type="InterPro" id="IPR017871">
    <property type="entry name" value="ABC_transporter-like_CS"/>
</dbReference>
<dbReference type="EMBL" id="JADPIE010000004">
    <property type="protein sequence ID" value="MBF8437237.1"/>
    <property type="molecule type" value="Genomic_DNA"/>
</dbReference>
<reference evidence="7" key="1">
    <citation type="submission" date="2020-11" db="EMBL/GenBank/DDBJ databases">
        <title>Halonatronomonas betainensis gen. nov., sp. nov. a novel haloalkaliphilic representative of the family Halanaerobiacae capable of betaine degradation.</title>
        <authorList>
            <person name="Boltyanskaya Y."/>
            <person name="Kevbrin V."/>
            <person name="Detkova E."/>
            <person name="Grouzdev D.S."/>
            <person name="Koziaeva V."/>
            <person name="Zhilina T."/>
        </authorList>
    </citation>
    <scope>NUCLEOTIDE SEQUENCE</scope>
    <source>
        <strain evidence="7">Z-7014</strain>
    </source>
</reference>
<dbReference type="SUPFAM" id="SSF52540">
    <property type="entry name" value="P-loop containing nucleoside triphosphate hydrolases"/>
    <property type="match status" value="1"/>
</dbReference>
<dbReference type="InterPro" id="IPR003593">
    <property type="entry name" value="AAA+_ATPase"/>
</dbReference>
<dbReference type="GO" id="GO:0005524">
    <property type="term" value="F:ATP binding"/>
    <property type="evidence" value="ECO:0007669"/>
    <property type="project" value="UniProtKB-KW"/>
</dbReference>
<evidence type="ECO:0000256" key="5">
    <source>
        <dbReference type="ARBA" id="ARBA00022970"/>
    </source>
</evidence>
<keyword evidence="5" id="KW-0029">Amino-acid transport</keyword>
<protein>
    <submittedName>
        <fullName evidence="7">ABC transporter ATP-binding protein</fullName>
    </submittedName>
</protein>
<accession>A0A931ARM8</accession>